<gene>
    <name evidence="1" type="ORF">N658DRAFT_527229</name>
</gene>
<dbReference type="EMBL" id="MU863682">
    <property type="protein sequence ID" value="KAK4097184.1"/>
    <property type="molecule type" value="Genomic_DNA"/>
</dbReference>
<reference evidence="1" key="1">
    <citation type="journal article" date="2023" name="Mol. Phylogenet. Evol.">
        <title>Genome-scale phylogeny and comparative genomics of the fungal order Sordariales.</title>
        <authorList>
            <person name="Hensen N."/>
            <person name="Bonometti L."/>
            <person name="Westerberg I."/>
            <person name="Brannstrom I.O."/>
            <person name="Guillou S."/>
            <person name="Cros-Aarteil S."/>
            <person name="Calhoun S."/>
            <person name="Haridas S."/>
            <person name="Kuo A."/>
            <person name="Mondo S."/>
            <person name="Pangilinan J."/>
            <person name="Riley R."/>
            <person name="LaButti K."/>
            <person name="Andreopoulos B."/>
            <person name="Lipzen A."/>
            <person name="Chen C."/>
            <person name="Yan M."/>
            <person name="Daum C."/>
            <person name="Ng V."/>
            <person name="Clum A."/>
            <person name="Steindorff A."/>
            <person name="Ohm R.A."/>
            <person name="Martin F."/>
            <person name="Silar P."/>
            <person name="Natvig D.O."/>
            <person name="Lalanne C."/>
            <person name="Gautier V."/>
            <person name="Ament-Velasquez S.L."/>
            <person name="Kruys A."/>
            <person name="Hutchinson M.I."/>
            <person name="Powell A.J."/>
            <person name="Barry K."/>
            <person name="Miller A.N."/>
            <person name="Grigoriev I.V."/>
            <person name="Debuchy R."/>
            <person name="Gladieux P."/>
            <person name="Hiltunen Thoren M."/>
            <person name="Johannesson H."/>
        </authorList>
    </citation>
    <scope>NUCLEOTIDE SEQUENCE</scope>
    <source>
        <strain evidence="1">CBS 757.83</strain>
    </source>
</reference>
<name>A0AAN6SY77_9PEZI</name>
<dbReference type="SUPFAM" id="SSF54695">
    <property type="entry name" value="POZ domain"/>
    <property type="match status" value="1"/>
</dbReference>
<dbReference type="InterPro" id="IPR011333">
    <property type="entry name" value="SKP1/BTB/POZ_sf"/>
</dbReference>
<accession>A0AAN6SY77</accession>
<evidence type="ECO:0000313" key="2">
    <source>
        <dbReference type="Proteomes" id="UP001305647"/>
    </source>
</evidence>
<organism evidence="1 2">
    <name type="scientific">Parathielavia hyrcaniae</name>
    <dbReference type="NCBI Taxonomy" id="113614"/>
    <lineage>
        <taxon>Eukaryota</taxon>
        <taxon>Fungi</taxon>
        <taxon>Dikarya</taxon>
        <taxon>Ascomycota</taxon>
        <taxon>Pezizomycotina</taxon>
        <taxon>Sordariomycetes</taxon>
        <taxon>Sordariomycetidae</taxon>
        <taxon>Sordariales</taxon>
        <taxon>Chaetomiaceae</taxon>
        <taxon>Parathielavia</taxon>
    </lineage>
</organism>
<reference evidence="1" key="2">
    <citation type="submission" date="2023-05" db="EMBL/GenBank/DDBJ databases">
        <authorList>
            <consortium name="Lawrence Berkeley National Laboratory"/>
            <person name="Steindorff A."/>
            <person name="Hensen N."/>
            <person name="Bonometti L."/>
            <person name="Westerberg I."/>
            <person name="Brannstrom I.O."/>
            <person name="Guillou S."/>
            <person name="Cros-Aarteil S."/>
            <person name="Calhoun S."/>
            <person name="Haridas S."/>
            <person name="Kuo A."/>
            <person name="Mondo S."/>
            <person name="Pangilinan J."/>
            <person name="Riley R."/>
            <person name="Labutti K."/>
            <person name="Andreopoulos B."/>
            <person name="Lipzen A."/>
            <person name="Chen C."/>
            <person name="Yanf M."/>
            <person name="Daum C."/>
            <person name="Ng V."/>
            <person name="Clum A."/>
            <person name="Ohm R."/>
            <person name="Martin F."/>
            <person name="Silar P."/>
            <person name="Natvig D."/>
            <person name="Lalanne C."/>
            <person name="Gautier V."/>
            <person name="Ament-Velasquez S.L."/>
            <person name="Kruys A."/>
            <person name="Hutchinson M.I."/>
            <person name="Powell A.J."/>
            <person name="Barry K."/>
            <person name="Miller A.N."/>
            <person name="Grigoriev I.V."/>
            <person name="Debuchy R."/>
            <person name="Gladieux P."/>
            <person name="Thoren M.H."/>
            <person name="Johannesson H."/>
        </authorList>
    </citation>
    <scope>NUCLEOTIDE SEQUENCE</scope>
    <source>
        <strain evidence="1">CBS 757.83</strain>
    </source>
</reference>
<comment type="caution">
    <text evidence="1">The sequence shown here is derived from an EMBL/GenBank/DDBJ whole genome shotgun (WGS) entry which is preliminary data.</text>
</comment>
<dbReference type="Proteomes" id="UP001305647">
    <property type="component" value="Unassembled WGS sequence"/>
</dbReference>
<dbReference type="Gene3D" id="3.30.710.10">
    <property type="entry name" value="Potassium Channel Kv1.1, Chain A"/>
    <property type="match status" value="1"/>
</dbReference>
<sequence length="287" mass="33381">MDVYDYGNCSDNDVFQTDTLRSTPAWNLHQHYRETWTTVPPPADFPPTPRYTPYSQTREAQIPGVARLRNTSEVLLSGDICHQVTFFDKALTGDFSEASTRVVNLPDDDLNVLERFLEFLYTGAYKHDSQAVDDDPFIVDEDKIIREALLKRMRELKESDEADRRELHTERDLYLHLRLYVMADKFNVPALKQLAQDRFYRVAKLSWETLECFPTIVGELYTWTLDTDFGLREIVCSLVASGMWSDEQKGRLEWVMRKHGDFAVEVLDHFDFAPTDEDTSSSGYMYN</sequence>
<protein>
    <recommendedName>
        <fullName evidence="3">BTB domain-containing protein</fullName>
    </recommendedName>
</protein>
<evidence type="ECO:0000313" key="1">
    <source>
        <dbReference type="EMBL" id="KAK4097184.1"/>
    </source>
</evidence>
<evidence type="ECO:0008006" key="3">
    <source>
        <dbReference type="Google" id="ProtNLM"/>
    </source>
</evidence>
<dbReference type="PANTHER" id="PTHR47843">
    <property type="entry name" value="BTB DOMAIN-CONTAINING PROTEIN-RELATED"/>
    <property type="match status" value="1"/>
</dbReference>
<dbReference type="PANTHER" id="PTHR47843:SF5">
    <property type="entry name" value="BTB_POZ DOMAIN PROTEIN"/>
    <property type="match status" value="1"/>
</dbReference>
<dbReference type="AlphaFoldDB" id="A0AAN6SY77"/>
<dbReference type="CDD" id="cd18186">
    <property type="entry name" value="BTB_POZ_ZBTB_KLHL-like"/>
    <property type="match status" value="1"/>
</dbReference>
<keyword evidence="2" id="KW-1185">Reference proteome</keyword>
<proteinExistence type="predicted"/>